<dbReference type="AlphaFoldDB" id="A0A3S4ZTN1"/>
<reference evidence="2" key="1">
    <citation type="submission" date="2018-11" db="EMBL/GenBank/DDBJ databases">
        <authorList>
            <consortium name="Pathogen Informatics"/>
        </authorList>
    </citation>
    <scope>NUCLEOTIDE SEQUENCE</scope>
</reference>
<name>A0A3S4ZTN1_9PLAT</name>
<dbReference type="EMBL" id="CAAALY010012573">
    <property type="protein sequence ID" value="VEL11703.1"/>
    <property type="molecule type" value="Genomic_DNA"/>
</dbReference>
<dbReference type="Proteomes" id="UP000784294">
    <property type="component" value="Unassembled WGS sequence"/>
</dbReference>
<comment type="caution">
    <text evidence="2">The sequence shown here is derived from an EMBL/GenBank/DDBJ whole genome shotgun (WGS) entry which is preliminary data.</text>
</comment>
<proteinExistence type="predicted"/>
<organism evidence="2 3">
    <name type="scientific">Protopolystoma xenopodis</name>
    <dbReference type="NCBI Taxonomy" id="117903"/>
    <lineage>
        <taxon>Eukaryota</taxon>
        <taxon>Metazoa</taxon>
        <taxon>Spiralia</taxon>
        <taxon>Lophotrochozoa</taxon>
        <taxon>Platyhelminthes</taxon>
        <taxon>Monogenea</taxon>
        <taxon>Polyopisthocotylea</taxon>
        <taxon>Polystomatidea</taxon>
        <taxon>Polystomatidae</taxon>
        <taxon>Protopolystoma</taxon>
    </lineage>
</organism>
<feature type="region of interest" description="Disordered" evidence="1">
    <location>
        <begin position="1"/>
        <end position="23"/>
    </location>
</feature>
<protein>
    <submittedName>
        <fullName evidence="2">Uncharacterized protein</fullName>
    </submittedName>
</protein>
<feature type="compositionally biased region" description="Polar residues" evidence="1">
    <location>
        <begin position="1"/>
        <end position="12"/>
    </location>
</feature>
<accession>A0A3S4ZTN1</accession>
<evidence type="ECO:0000313" key="2">
    <source>
        <dbReference type="EMBL" id="VEL11703.1"/>
    </source>
</evidence>
<evidence type="ECO:0000313" key="3">
    <source>
        <dbReference type="Proteomes" id="UP000784294"/>
    </source>
</evidence>
<sequence length="119" mass="12869">MDASRISPSQISGMRRIGISLPQPPPLTKILSSIQNGRASSHIDDPGHLFDPKYSLNGSNIPIAPEPYFCSFTASPTLSMRNADVEVANICQPLCSGLPVDSAFARDSKRFNRCSPSIH</sequence>
<evidence type="ECO:0000256" key="1">
    <source>
        <dbReference type="SAM" id="MobiDB-lite"/>
    </source>
</evidence>
<keyword evidence="3" id="KW-1185">Reference proteome</keyword>
<gene>
    <name evidence="2" type="ORF">PXEA_LOCUS5143</name>
</gene>